<dbReference type="FunFam" id="3.30.160.60:FF:000710">
    <property type="entry name" value="Zinc finger protein 768"/>
    <property type="match status" value="1"/>
</dbReference>
<dbReference type="SUPFAM" id="SSF57667">
    <property type="entry name" value="beta-beta-alpha zinc fingers"/>
    <property type="match status" value="7"/>
</dbReference>
<keyword evidence="8" id="KW-0238">DNA-binding</keyword>
<dbReference type="GO" id="GO:0001228">
    <property type="term" value="F:DNA-binding transcription activator activity, RNA polymerase II-specific"/>
    <property type="evidence" value="ECO:0007669"/>
    <property type="project" value="TreeGrafter"/>
</dbReference>
<keyword evidence="5 11" id="KW-0863">Zinc-finger</keyword>
<keyword evidence="3" id="KW-0479">Metal-binding</keyword>
<feature type="domain" description="C2H2-type" evidence="13">
    <location>
        <begin position="1106"/>
        <end position="1133"/>
    </location>
</feature>
<feature type="compositionally biased region" description="Polar residues" evidence="12">
    <location>
        <begin position="883"/>
        <end position="895"/>
    </location>
</feature>
<keyword evidence="10" id="KW-0539">Nucleus</keyword>
<keyword evidence="9" id="KW-0804">Transcription</keyword>
<keyword evidence="4" id="KW-0677">Repeat</keyword>
<evidence type="ECO:0000256" key="2">
    <source>
        <dbReference type="ARBA" id="ARBA00006991"/>
    </source>
</evidence>
<feature type="domain" description="C2H2-type" evidence="13">
    <location>
        <begin position="833"/>
        <end position="860"/>
    </location>
</feature>
<dbReference type="FunFam" id="3.30.160.60:FF:000224">
    <property type="entry name" value="Zinc finger protein 329"/>
    <property type="match status" value="1"/>
</dbReference>
<feature type="domain" description="C2H2-type" evidence="13">
    <location>
        <begin position="1050"/>
        <end position="1077"/>
    </location>
</feature>
<dbReference type="GO" id="GO:0005634">
    <property type="term" value="C:nucleus"/>
    <property type="evidence" value="ECO:0007669"/>
    <property type="project" value="UniProtKB-SubCell"/>
</dbReference>
<dbReference type="Proteomes" id="UP001283361">
    <property type="component" value="Unassembled WGS sequence"/>
</dbReference>
<dbReference type="Pfam" id="PF00096">
    <property type="entry name" value="zf-C2H2"/>
    <property type="match status" value="8"/>
</dbReference>
<reference evidence="14" key="1">
    <citation type="journal article" date="2023" name="G3 (Bethesda)">
        <title>A reference genome for the long-term kleptoplast-retaining sea slug Elysia crispata morphotype clarki.</title>
        <authorList>
            <person name="Eastman K.E."/>
            <person name="Pendleton A.L."/>
            <person name="Shaikh M.A."/>
            <person name="Suttiyut T."/>
            <person name="Ogas R."/>
            <person name="Tomko P."/>
            <person name="Gavelis G."/>
            <person name="Widhalm J.R."/>
            <person name="Wisecaver J.H."/>
        </authorList>
    </citation>
    <scope>NUCLEOTIDE SEQUENCE</scope>
    <source>
        <strain evidence="14">ECLA1</strain>
    </source>
</reference>
<protein>
    <recommendedName>
        <fullName evidence="13">C2H2-type domain-containing protein</fullName>
    </recommendedName>
</protein>
<evidence type="ECO:0000256" key="11">
    <source>
        <dbReference type="PROSITE-ProRule" id="PRU00042"/>
    </source>
</evidence>
<proteinExistence type="inferred from homology"/>
<dbReference type="EMBL" id="JAWDGP010005224">
    <property type="protein sequence ID" value="KAK3758735.1"/>
    <property type="molecule type" value="Genomic_DNA"/>
</dbReference>
<dbReference type="GO" id="GO:0008270">
    <property type="term" value="F:zinc ion binding"/>
    <property type="evidence" value="ECO:0007669"/>
    <property type="project" value="UniProtKB-KW"/>
</dbReference>
<comment type="similarity">
    <text evidence="2">Belongs to the krueppel C2H2-type zinc-finger protein family.</text>
</comment>
<evidence type="ECO:0000313" key="14">
    <source>
        <dbReference type="EMBL" id="KAK3758735.1"/>
    </source>
</evidence>
<dbReference type="AlphaFoldDB" id="A0AAE0YX60"/>
<feature type="domain" description="C2H2-type" evidence="13">
    <location>
        <begin position="805"/>
        <end position="832"/>
    </location>
</feature>
<dbReference type="PROSITE" id="PS00028">
    <property type="entry name" value="ZINC_FINGER_C2H2_1"/>
    <property type="match status" value="11"/>
</dbReference>
<evidence type="ECO:0000256" key="3">
    <source>
        <dbReference type="ARBA" id="ARBA00022723"/>
    </source>
</evidence>
<evidence type="ECO:0000256" key="1">
    <source>
        <dbReference type="ARBA" id="ARBA00004123"/>
    </source>
</evidence>
<dbReference type="Pfam" id="PF13912">
    <property type="entry name" value="zf-C2H2_6"/>
    <property type="match status" value="1"/>
</dbReference>
<feature type="domain" description="C2H2-type" evidence="13">
    <location>
        <begin position="749"/>
        <end position="776"/>
    </location>
</feature>
<gene>
    <name evidence="14" type="ORF">RRG08_020501</name>
</gene>
<feature type="region of interest" description="Disordered" evidence="12">
    <location>
        <begin position="881"/>
        <end position="909"/>
    </location>
</feature>
<feature type="non-terminal residue" evidence="14">
    <location>
        <position position="1"/>
    </location>
</feature>
<feature type="domain" description="C2H2-type" evidence="13">
    <location>
        <begin position="994"/>
        <end position="1021"/>
    </location>
</feature>
<evidence type="ECO:0000256" key="8">
    <source>
        <dbReference type="ARBA" id="ARBA00023125"/>
    </source>
</evidence>
<evidence type="ECO:0000256" key="12">
    <source>
        <dbReference type="SAM" id="MobiDB-lite"/>
    </source>
</evidence>
<comment type="subcellular location">
    <subcellularLocation>
        <location evidence="1">Nucleus</location>
    </subcellularLocation>
</comment>
<dbReference type="Gene3D" id="3.30.160.60">
    <property type="entry name" value="Classic Zinc Finger"/>
    <property type="match status" value="12"/>
</dbReference>
<dbReference type="SMART" id="SM00355">
    <property type="entry name" value="ZnF_C2H2"/>
    <property type="match status" value="12"/>
</dbReference>
<dbReference type="FunFam" id="3.30.160.60:FF:000624">
    <property type="entry name" value="zinc finger protein 697"/>
    <property type="match status" value="1"/>
</dbReference>
<evidence type="ECO:0000256" key="10">
    <source>
        <dbReference type="ARBA" id="ARBA00023242"/>
    </source>
</evidence>
<dbReference type="PROSITE" id="PS50157">
    <property type="entry name" value="ZINC_FINGER_C2H2_2"/>
    <property type="match status" value="11"/>
</dbReference>
<name>A0AAE0YX60_9GAST</name>
<feature type="domain" description="C2H2-type" evidence="13">
    <location>
        <begin position="938"/>
        <end position="965"/>
    </location>
</feature>
<dbReference type="FunFam" id="3.30.160.60:FF:001370">
    <property type="entry name" value="Zinc finger protein"/>
    <property type="match status" value="1"/>
</dbReference>
<feature type="domain" description="C2H2-type" evidence="13">
    <location>
        <begin position="1022"/>
        <end position="1049"/>
    </location>
</feature>
<dbReference type="FunFam" id="3.30.160.60:FF:000478">
    <property type="entry name" value="Zinc finger protein 133"/>
    <property type="match status" value="1"/>
</dbReference>
<accession>A0AAE0YX60</accession>
<keyword evidence="6" id="KW-0862">Zinc</keyword>
<evidence type="ECO:0000256" key="5">
    <source>
        <dbReference type="ARBA" id="ARBA00022771"/>
    </source>
</evidence>
<evidence type="ECO:0000256" key="4">
    <source>
        <dbReference type="ARBA" id="ARBA00022737"/>
    </source>
</evidence>
<evidence type="ECO:0000259" key="13">
    <source>
        <dbReference type="PROSITE" id="PS50157"/>
    </source>
</evidence>
<feature type="domain" description="C2H2-type" evidence="13">
    <location>
        <begin position="966"/>
        <end position="993"/>
    </location>
</feature>
<comment type="caution">
    <text evidence="14">The sequence shown here is derived from an EMBL/GenBank/DDBJ whole genome shotgun (WGS) entry which is preliminary data.</text>
</comment>
<dbReference type="FunFam" id="3.30.160.60:FF:002343">
    <property type="entry name" value="Zinc finger protein 33A"/>
    <property type="match status" value="3"/>
</dbReference>
<feature type="domain" description="C2H2-type" evidence="13">
    <location>
        <begin position="777"/>
        <end position="804"/>
    </location>
</feature>
<evidence type="ECO:0000256" key="9">
    <source>
        <dbReference type="ARBA" id="ARBA00023163"/>
    </source>
</evidence>
<organism evidence="14 15">
    <name type="scientific">Elysia crispata</name>
    <name type="common">lettuce slug</name>
    <dbReference type="NCBI Taxonomy" id="231223"/>
    <lineage>
        <taxon>Eukaryota</taxon>
        <taxon>Metazoa</taxon>
        <taxon>Spiralia</taxon>
        <taxon>Lophotrochozoa</taxon>
        <taxon>Mollusca</taxon>
        <taxon>Gastropoda</taxon>
        <taxon>Heterobranchia</taxon>
        <taxon>Euthyneura</taxon>
        <taxon>Panpulmonata</taxon>
        <taxon>Sacoglossa</taxon>
        <taxon>Placobranchoidea</taxon>
        <taxon>Plakobranchidae</taxon>
        <taxon>Elysia</taxon>
    </lineage>
</organism>
<dbReference type="PANTHER" id="PTHR24393">
    <property type="entry name" value="ZINC FINGER PROTEIN"/>
    <property type="match status" value="1"/>
</dbReference>
<dbReference type="FunFam" id="3.30.160.60:FF:000557">
    <property type="entry name" value="zinc finger and SCAN domain-containing protein 29"/>
    <property type="match status" value="2"/>
</dbReference>
<dbReference type="InterPro" id="IPR036236">
    <property type="entry name" value="Znf_C2H2_sf"/>
</dbReference>
<dbReference type="PANTHER" id="PTHR24393:SF34">
    <property type="entry name" value="PR_SET DOMAIN 13"/>
    <property type="match status" value="1"/>
</dbReference>
<keyword evidence="7" id="KW-0805">Transcription regulation</keyword>
<dbReference type="GO" id="GO:0000978">
    <property type="term" value="F:RNA polymerase II cis-regulatory region sequence-specific DNA binding"/>
    <property type="evidence" value="ECO:0007669"/>
    <property type="project" value="TreeGrafter"/>
</dbReference>
<dbReference type="InterPro" id="IPR013087">
    <property type="entry name" value="Znf_C2H2_type"/>
</dbReference>
<sequence length="1202" mass="133993">VEVNMDHMEFSIALPIDASTTKAGFEWAGMKERLLAHLRHSSGGATGLTVHGADGSFLARVAGQQVQDITNECGMGVEEAGRFVHALYLLENRCVPFLFILYNRFRFFTCRQKVPTAESASWNLGNNGADCFTSNAKLSVSHSTVFPNNLTQDSAYNHRNIDINFSKQLASNCFSSSENFSDISLVESHSPNTSGSHTVPFYSSHSPVNPNNLPTADADQLYDECSFGNLQGHTNISSLTSPHSPVLLTLLERPTQGMQEPVAQSFDSFLVELQMWAQNCEFGDLRDILLKDCIITGIHDDAARHCLLRTEGLDLCKTLHICRAVERLHKVRDSSTETDNCQLGLKQDASVMTDCAAQVCSKHMKANNLRCDTEESNLPEGIFNAVHESFNLYRGSHMLVSGFDGSVNVSEQANPDVWNHISDVLNTNIKTKDAMVDTYDLKELSQGKQCTDVFVGSNSHMSAELDMKEAEVETNGLGLESEKNKVQDGEVVNSASYQGHHGEIISMRCHGDTDVSCKRHNSKDTLDSVLDKTCEVSLQAKSNLDLDQVDTKLIGNLVQSGLESVKYSRAQMGKQFFSETSGNWQLPQSEQGTRMATNDWGIIRQGQDGTLAGKECTMTLRRSKIRVNSPSSQNNSSLSQTKCLEINNQDMNDVSSSNCFPYSHLDERDTNEDNDPSYVQPCKMITMPQRGLKSVEVGVSKSTCEDQERNSEFTNLLDGKAIDTKQIAPPKMRASRFKVKMKKEQNQLHKCHVCYAQFNNRSHLQVHLRIHSGERPFSCSICGAAFSEQSKLKNHQRRHTGEKPYTCTTCNKTFSWGAAYSRHLRIHTGERPFMCEYCGISFSNSTALNRHVRVHTREKPYSCHDHVKSFSDTSMLKLHRQSTQHSTDDITTVDISGNKEGKSCKDPNNTILRSKDTSSSQIKINKNRGGNSYQQRPYICNTCGAAFRRSSHLQEHVRLHTGDRPHTCEVCGVKFSEASKLKAHRRRHTGERPYMCQICGATFSWTAALARHKRTHTLEKPYSCSTCGKTFADHSTLTRHARIHTGERPFPCTECHQTFADSSSLRRHQRTHSAEKPYTCEICGAGFSVKGYLVRHSRIHSGNRPYTCETCGAKFMDNSKLKRHAKVHTPSARNLKPGTTLRTVSDPGSVSSTNENLILASLCVSGSKSDRPLQVSEIPDLSTCGIVKNIQVEDLSFQETFS</sequence>
<evidence type="ECO:0000313" key="15">
    <source>
        <dbReference type="Proteomes" id="UP001283361"/>
    </source>
</evidence>
<keyword evidence="15" id="KW-1185">Reference proteome</keyword>
<evidence type="ECO:0000256" key="6">
    <source>
        <dbReference type="ARBA" id="ARBA00022833"/>
    </source>
</evidence>
<feature type="domain" description="C2H2-type" evidence="13">
    <location>
        <begin position="1078"/>
        <end position="1105"/>
    </location>
</feature>
<evidence type="ECO:0000256" key="7">
    <source>
        <dbReference type="ARBA" id="ARBA00023015"/>
    </source>
</evidence>